<evidence type="ECO:0000313" key="2">
    <source>
        <dbReference type="Proteomes" id="UP001597322"/>
    </source>
</evidence>
<comment type="caution">
    <text evidence="1">The sequence shown here is derived from an EMBL/GenBank/DDBJ whole genome shotgun (WGS) entry which is preliminary data.</text>
</comment>
<name>A0ABW4M7F2_9HYPH</name>
<dbReference type="EMBL" id="JBHUEQ010000032">
    <property type="protein sequence ID" value="MFD1747159.1"/>
    <property type="molecule type" value="Genomic_DNA"/>
</dbReference>
<evidence type="ECO:0000313" key="1">
    <source>
        <dbReference type="EMBL" id="MFD1747159.1"/>
    </source>
</evidence>
<reference evidence="2" key="1">
    <citation type="journal article" date="2019" name="Int. J. Syst. Evol. Microbiol.">
        <title>The Global Catalogue of Microorganisms (GCM) 10K type strain sequencing project: providing services to taxonomists for standard genome sequencing and annotation.</title>
        <authorList>
            <consortium name="The Broad Institute Genomics Platform"/>
            <consortium name="The Broad Institute Genome Sequencing Center for Infectious Disease"/>
            <person name="Wu L."/>
            <person name="Ma J."/>
        </authorList>
    </citation>
    <scope>NUCLEOTIDE SEQUENCE [LARGE SCALE GENOMIC DNA]</scope>
    <source>
        <strain evidence="2">CG52</strain>
    </source>
</reference>
<dbReference type="RefSeq" id="WP_377403914.1">
    <property type="nucleotide sequence ID" value="NZ_JBHUEQ010000032.1"/>
</dbReference>
<organism evidence="1 2">
    <name type="scientific">Rhizobium helianthi</name>
    <dbReference type="NCBI Taxonomy" id="1132695"/>
    <lineage>
        <taxon>Bacteria</taxon>
        <taxon>Pseudomonadati</taxon>
        <taxon>Pseudomonadota</taxon>
        <taxon>Alphaproteobacteria</taxon>
        <taxon>Hyphomicrobiales</taxon>
        <taxon>Rhizobiaceae</taxon>
        <taxon>Rhizobium/Agrobacterium group</taxon>
        <taxon>Rhizobium</taxon>
    </lineage>
</organism>
<proteinExistence type="predicted"/>
<gene>
    <name evidence="1" type="ORF">ACFSE1_16945</name>
</gene>
<accession>A0ABW4M7F2</accession>
<sequence length="73" mass="8253">MAFSSFDTLDPKDLSFLRGILEEVCRDRSLDMDGDEAADIARSLVNWYLFGVKEEDALKQMLEPLGDTKPQAQ</sequence>
<keyword evidence="2" id="KW-1185">Reference proteome</keyword>
<dbReference type="Proteomes" id="UP001597322">
    <property type="component" value="Unassembled WGS sequence"/>
</dbReference>
<protein>
    <submittedName>
        <fullName evidence="1">Uncharacterized protein</fullName>
    </submittedName>
</protein>